<dbReference type="InterPro" id="IPR003961">
    <property type="entry name" value="FN3_dom"/>
</dbReference>
<keyword evidence="4" id="KW-0732">Signal</keyword>
<dbReference type="CDD" id="cd00063">
    <property type="entry name" value="FN3"/>
    <property type="match status" value="1"/>
</dbReference>
<keyword evidence="2" id="KW-0964">Secreted</keyword>
<evidence type="ECO:0000259" key="5">
    <source>
        <dbReference type="PROSITE" id="PS50853"/>
    </source>
</evidence>
<dbReference type="STRING" id="1048983.EL17_10255"/>
<name>A0A074KY41_9BACT</name>
<dbReference type="GO" id="GO:0005576">
    <property type="term" value="C:extracellular region"/>
    <property type="evidence" value="ECO:0007669"/>
    <property type="project" value="UniProtKB-SubCell"/>
</dbReference>
<dbReference type="PANTHER" id="PTHR12147">
    <property type="entry name" value="METALLOPEPTIDASE M28 FAMILY MEMBER"/>
    <property type="match status" value="1"/>
</dbReference>
<feature type="domain" description="Fibronectin type-III" evidence="5">
    <location>
        <begin position="364"/>
        <end position="450"/>
    </location>
</feature>
<dbReference type="eggNOG" id="COG2234">
    <property type="taxonomic scope" value="Bacteria"/>
</dbReference>
<dbReference type="GO" id="GO:0008235">
    <property type="term" value="F:metalloexopeptidase activity"/>
    <property type="evidence" value="ECO:0007669"/>
    <property type="project" value="InterPro"/>
</dbReference>
<dbReference type="InterPro" id="IPR013783">
    <property type="entry name" value="Ig-like_fold"/>
</dbReference>
<sequence length="450" mass="50446">MKNILILLAFFSSTLGSAQTVSINRDSEIEAMVNEIKAENLEKYVLEMVGFGTRHTLSGTQGPDRGIEPSQEWVLRQFKSFEAESGGRLTSEIDRFQVEADNRRIPENVNIGNVMATLRGTDPNDDRVFIISGHLDSRALDVMDAEIDAPGANDDGSGVAAVIELARIMSKRNFPATIIFVAVSGEEQGLIGATHLAKKAKEQNWNLVAMLNNDMIGNSFSSETHLNDNTRMRVFSEGIPLMETEEMAALRRSTNGENDSKSRQLARYIKEVGERYVDQLEVKLVYRNDRFLRGGDHTPFAREGFTAIRMCEYNENYYQQHENVRVENGIQYGDLPEFVDFHYVKKIAGVNLATLANLAMAPASPENVGIDVSKLSNTSSLKWNAPNNGNAKGYYVLMRETDQPNWQKKFFTTGTEYNLPYSKDNYFFAVQAVGDDGHESLPVFPVPLRR</sequence>
<dbReference type="InterPro" id="IPR007484">
    <property type="entry name" value="Peptidase_M28"/>
</dbReference>
<accession>A0A074KY41</accession>
<keyword evidence="3" id="KW-0482">Metalloprotease</keyword>
<evidence type="ECO:0000313" key="6">
    <source>
        <dbReference type="EMBL" id="KEO73874.1"/>
    </source>
</evidence>
<reference evidence="6 7" key="1">
    <citation type="submission" date="2014-04" db="EMBL/GenBank/DDBJ databases">
        <title>Characterization and application of a salt tolerant electro-active bacterium.</title>
        <authorList>
            <person name="Yang L."/>
            <person name="Wei S."/>
            <person name="Tay Q.X.M."/>
        </authorList>
    </citation>
    <scope>NUCLEOTIDE SEQUENCE [LARGE SCALE GENOMIC DNA]</scope>
    <source>
        <strain evidence="6 7">LY1</strain>
    </source>
</reference>
<evidence type="ECO:0000256" key="1">
    <source>
        <dbReference type="ARBA" id="ARBA00004613"/>
    </source>
</evidence>
<dbReference type="OrthoDB" id="9787436at2"/>
<dbReference type="Gene3D" id="3.40.630.10">
    <property type="entry name" value="Zn peptidases"/>
    <property type="match status" value="1"/>
</dbReference>
<dbReference type="PROSITE" id="PS50853">
    <property type="entry name" value="FN3"/>
    <property type="match status" value="1"/>
</dbReference>
<dbReference type="SUPFAM" id="SSF49265">
    <property type="entry name" value="Fibronectin type III"/>
    <property type="match status" value="1"/>
</dbReference>
<dbReference type="InterPro" id="IPR045175">
    <property type="entry name" value="M28_fam"/>
</dbReference>
<dbReference type="EMBL" id="JMIH01000018">
    <property type="protein sequence ID" value="KEO73874.1"/>
    <property type="molecule type" value="Genomic_DNA"/>
</dbReference>
<gene>
    <name evidence="6" type="ORF">EL17_10255</name>
</gene>
<dbReference type="Gene3D" id="2.60.40.10">
    <property type="entry name" value="Immunoglobulins"/>
    <property type="match status" value="1"/>
</dbReference>
<keyword evidence="3" id="KW-0378">Hydrolase</keyword>
<evidence type="ECO:0000256" key="3">
    <source>
        <dbReference type="ARBA" id="ARBA00023049"/>
    </source>
</evidence>
<feature type="signal peptide" evidence="4">
    <location>
        <begin position="1"/>
        <end position="18"/>
    </location>
</feature>
<dbReference type="AlphaFoldDB" id="A0A074KY41"/>
<proteinExistence type="predicted"/>
<evidence type="ECO:0000256" key="2">
    <source>
        <dbReference type="ARBA" id="ARBA00022525"/>
    </source>
</evidence>
<keyword evidence="3" id="KW-0645">Protease</keyword>
<dbReference type="Proteomes" id="UP000027821">
    <property type="component" value="Unassembled WGS sequence"/>
</dbReference>
<keyword evidence="7" id="KW-1185">Reference proteome</keyword>
<dbReference type="InterPro" id="IPR036116">
    <property type="entry name" value="FN3_sf"/>
</dbReference>
<dbReference type="Pfam" id="PF04389">
    <property type="entry name" value="Peptidase_M28"/>
    <property type="match status" value="1"/>
</dbReference>
<dbReference type="RefSeq" id="WP_035073922.1">
    <property type="nucleotide sequence ID" value="NZ_JMIH01000018.1"/>
</dbReference>
<protein>
    <submittedName>
        <fullName evidence="6">Peptidase M28</fullName>
    </submittedName>
</protein>
<comment type="subcellular location">
    <subcellularLocation>
        <location evidence="1">Secreted</location>
    </subcellularLocation>
</comment>
<dbReference type="SUPFAM" id="SSF53187">
    <property type="entry name" value="Zn-dependent exopeptidases"/>
    <property type="match status" value="1"/>
</dbReference>
<dbReference type="GO" id="GO:0006508">
    <property type="term" value="P:proteolysis"/>
    <property type="evidence" value="ECO:0007669"/>
    <property type="project" value="InterPro"/>
</dbReference>
<dbReference type="PANTHER" id="PTHR12147:SF26">
    <property type="entry name" value="PEPTIDASE M28 DOMAIN-CONTAINING PROTEIN"/>
    <property type="match status" value="1"/>
</dbReference>
<evidence type="ECO:0000313" key="7">
    <source>
        <dbReference type="Proteomes" id="UP000027821"/>
    </source>
</evidence>
<evidence type="ECO:0000256" key="4">
    <source>
        <dbReference type="SAM" id="SignalP"/>
    </source>
</evidence>
<comment type="caution">
    <text evidence="6">The sequence shown here is derived from an EMBL/GenBank/DDBJ whole genome shotgun (WGS) entry which is preliminary data.</text>
</comment>
<feature type="chain" id="PRO_5001695635" evidence="4">
    <location>
        <begin position="19"/>
        <end position="450"/>
    </location>
</feature>
<organism evidence="6 7">
    <name type="scientific">Anditalea andensis</name>
    <dbReference type="NCBI Taxonomy" id="1048983"/>
    <lineage>
        <taxon>Bacteria</taxon>
        <taxon>Pseudomonadati</taxon>
        <taxon>Bacteroidota</taxon>
        <taxon>Cytophagia</taxon>
        <taxon>Cytophagales</taxon>
        <taxon>Cytophagaceae</taxon>
        <taxon>Anditalea</taxon>
    </lineage>
</organism>